<dbReference type="EMBL" id="NTHN02000023">
    <property type="protein sequence ID" value="MCT4371262.1"/>
    <property type="molecule type" value="Genomic_DNA"/>
</dbReference>
<comment type="caution">
    <text evidence="7">The sequence shown here is derived from an EMBL/GenBank/DDBJ whole genome shotgun (WGS) entry which is preliminary data.</text>
</comment>
<evidence type="ECO:0000256" key="2">
    <source>
        <dbReference type="ARBA" id="ARBA00022723"/>
    </source>
</evidence>
<dbReference type="InterPro" id="IPR047198">
    <property type="entry name" value="DDP-like_NUDIX"/>
</dbReference>
<dbReference type="GO" id="GO:0005737">
    <property type="term" value="C:cytoplasm"/>
    <property type="evidence" value="ECO:0007669"/>
    <property type="project" value="TreeGrafter"/>
</dbReference>
<name>A0A2A3JYF0_9RHOB</name>
<dbReference type="RefSeq" id="WP_095881612.1">
    <property type="nucleotide sequence ID" value="NZ_NTHN02000023.1"/>
</dbReference>
<dbReference type="GO" id="GO:0008486">
    <property type="term" value="F:diphosphoinositol-polyphosphate diphosphatase activity"/>
    <property type="evidence" value="ECO:0007669"/>
    <property type="project" value="TreeGrafter"/>
</dbReference>
<dbReference type="GO" id="GO:0034432">
    <property type="term" value="F:bis(5'-adenosyl)-pentaphosphatase activity"/>
    <property type="evidence" value="ECO:0007669"/>
    <property type="project" value="TreeGrafter"/>
</dbReference>
<evidence type="ECO:0000313" key="8">
    <source>
        <dbReference type="Proteomes" id="UP000217448"/>
    </source>
</evidence>
<dbReference type="Proteomes" id="UP000217448">
    <property type="component" value="Unassembled WGS sequence"/>
</dbReference>
<dbReference type="SUPFAM" id="SSF55811">
    <property type="entry name" value="Nudix"/>
    <property type="match status" value="1"/>
</dbReference>
<dbReference type="InterPro" id="IPR000086">
    <property type="entry name" value="NUDIX_hydrolase_dom"/>
</dbReference>
<proteinExistence type="predicted"/>
<keyword evidence="3 7" id="KW-0378">Hydrolase</keyword>
<keyword evidence="4" id="KW-0460">Magnesium</keyword>
<gene>
    <name evidence="6" type="ORF">CLG85_013425</name>
    <name evidence="7" type="ORF">CLG85_06985</name>
</gene>
<feature type="domain" description="Nudix hydrolase" evidence="5">
    <location>
        <begin position="17"/>
        <end position="150"/>
    </location>
</feature>
<dbReference type="CDD" id="cd04666">
    <property type="entry name" value="NUDIX_DIPP2_like_Nudt4"/>
    <property type="match status" value="1"/>
</dbReference>
<keyword evidence="8" id="KW-1185">Reference proteome</keyword>
<dbReference type="GO" id="GO:0034431">
    <property type="term" value="F:bis(5'-adenosyl)-hexaphosphatase activity"/>
    <property type="evidence" value="ECO:0007669"/>
    <property type="project" value="TreeGrafter"/>
</dbReference>
<dbReference type="GO" id="GO:1901907">
    <property type="term" value="P:diadenosine pentaphosphate catabolic process"/>
    <property type="evidence" value="ECO:0007669"/>
    <property type="project" value="TreeGrafter"/>
</dbReference>
<dbReference type="GO" id="GO:0000298">
    <property type="term" value="F:endopolyphosphatase activity"/>
    <property type="evidence" value="ECO:0007669"/>
    <property type="project" value="TreeGrafter"/>
</dbReference>
<keyword evidence="2" id="KW-0479">Metal-binding</keyword>
<dbReference type="GO" id="GO:0046872">
    <property type="term" value="F:metal ion binding"/>
    <property type="evidence" value="ECO:0007669"/>
    <property type="project" value="UniProtKB-KW"/>
</dbReference>
<reference evidence="8" key="2">
    <citation type="submission" date="2023-07" db="EMBL/GenBank/DDBJ databases">
        <title>Yangia mangrovi SAOS 153D genome.</title>
        <authorList>
            <person name="Verma A."/>
            <person name="Pal Y."/>
            <person name="Sundharam S."/>
            <person name="Bisht B."/>
            <person name="Srinivasan K."/>
        </authorList>
    </citation>
    <scope>NUCLEOTIDE SEQUENCE [LARGE SCALE GENOMIC DNA]</scope>
    <source>
        <strain evidence="8">SAOS 153D</strain>
    </source>
</reference>
<evidence type="ECO:0000256" key="1">
    <source>
        <dbReference type="ARBA" id="ARBA00001946"/>
    </source>
</evidence>
<dbReference type="GO" id="GO:1901911">
    <property type="term" value="P:adenosine 5'-(hexahydrogen pentaphosphate) catabolic process"/>
    <property type="evidence" value="ECO:0007669"/>
    <property type="project" value="TreeGrafter"/>
</dbReference>
<dbReference type="AlphaFoldDB" id="A0A2A3JYF0"/>
<reference evidence="7" key="1">
    <citation type="submission" date="2017-09" db="EMBL/GenBank/DDBJ databases">
        <title>Yangia sp. SAOS 153D whole genome sequencing.</title>
        <authorList>
            <person name="Verma A."/>
            <person name="Krishnamurthi S."/>
        </authorList>
    </citation>
    <scope>NUCLEOTIDE SEQUENCE [LARGE SCALE GENOMIC DNA]</scope>
    <source>
        <strain evidence="7">SAOS 153D</strain>
    </source>
</reference>
<dbReference type="PANTHER" id="PTHR12629">
    <property type="entry name" value="DIPHOSPHOINOSITOL POLYPHOSPHATE PHOSPHOHYDROLASE"/>
    <property type="match status" value="1"/>
</dbReference>
<dbReference type="OrthoDB" id="7066910at2"/>
<evidence type="ECO:0000256" key="3">
    <source>
        <dbReference type="ARBA" id="ARBA00022801"/>
    </source>
</evidence>
<dbReference type="Gene3D" id="3.90.79.10">
    <property type="entry name" value="Nucleoside Triphosphate Pyrophosphohydrolase"/>
    <property type="match status" value="1"/>
</dbReference>
<dbReference type="PANTHER" id="PTHR12629:SF0">
    <property type="entry name" value="DIPHOSPHOINOSITOL-POLYPHOSPHATE DIPHOSPHATASE"/>
    <property type="match status" value="1"/>
</dbReference>
<evidence type="ECO:0000313" key="7">
    <source>
        <dbReference type="EMBL" id="PBD19857.1"/>
    </source>
</evidence>
<sequence>MFAEFWNSYLAPLLGRPNRVQIAALCHRVEDGRPEVLMITSRTTKRWILPKGWPVRGTDGAGTALQEAWEEAGVKHFGPRPFRIGQYRYRKIVNGRLPVTTDVDVYAVAVEKLLDHFPEMADRERRWMSPDAAAQAVEEEQLKSILADFPALVSRARQG</sequence>
<dbReference type="GO" id="GO:0071543">
    <property type="term" value="P:diphosphoinositol polyphosphate metabolic process"/>
    <property type="evidence" value="ECO:0007669"/>
    <property type="project" value="TreeGrafter"/>
</dbReference>
<evidence type="ECO:0000259" key="5">
    <source>
        <dbReference type="PROSITE" id="PS51462"/>
    </source>
</evidence>
<protein>
    <submittedName>
        <fullName evidence="7">NUDIX hydrolase</fullName>
    </submittedName>
</protein>
<dbReference type="EMBL" id="NTHN01000089">
    <property type="protein sequence ID" value="PBD19857.1"/>
    <property type="molecule type" value="Genomic_DNA"/>
</dbReference>
<dbReference type="GO" id="GO:1901909">
    <property type="term" value="P:diadenosine hexaphosphate catabolic process"/>
    <property type="evidence" value="ECO:0007669"/>
    <property type="project" value="TreeGrafter"/>
</dbReference>
<dbReference type="Pfam" id="PF00293">
    <property type="entry name" value="NUDIX"/>
    <property type="match status" value="1"/>
</dbReference>
<evidence type="ECO:0000256" key="4">
    <source>
        <dbReference type="ARBA" id="ARBA00022842"/>
    </source>
</evidence>
<dbReference type="InterPro" id="IPR015797">
    <property type="entry name" value="NUDIX_hydrolase-like_dom_sf"/>
</dbReference>
<reference evidence="6" key="3">
    <citation type="submission" date="2024-05" db="EMBL/GenBank/DDBJ databases">
        <title>Yangia mangrovi SAOS 153D genome.</title>
        <authorList>
            <person name="Verma A."/>
            <person name="Pal Y."/>
            <person name="Sundharam S."/>
            <person name="Bisht B."/>
            <person name="Srinivasan K."/>
        </authorList>
    </citation>
    <scope>NUCLEOTIDE SEQUENCE</scope>
    <source>
        <strain evidence="6">SAOS 153D</strain>
    </source>
</reference>
<organism evidence="7">
    <name type="scientific">Alloyangia mangrovi</name>
    <dbReference type="NCBI Taxonomy" id="1779329"/>
    <lineage>
        <taxon>Bacteria</taxon>
        <taxon>Pseudomonadati</taxon>
        <taxon>Pseudomonadota</taxon>
        <taxon>Alphaproteobacteria</taxon>
        <taxon>Rhodobacterales</taxon>
        <taxon>Roseobacteraceae</taxon>
        <taxon>Alloyangia</taxon>
    </lineage>
</organism>
<accession>A0A2A3JYF0</accession>
<evidence type="ECO:0000313" key="6">
    <source>
        <dbReference type="EMBL" id="MCT4371262.1"/>
    </source>
</evidence>
<comment type="cofactor">
    <cofactor evidence="1">
        <name>Mg(2+)</name>
        <dbReference type="ChEBI" id="CHEBI:18420"/>
    </cofactor>
</comment>
<dbReference type="PROSITE" id="PS51462">
    <property type="entry name" value="NUDIX"/>
    <property type="match status" value="1"/>
</dbReference>